<dbReference type="InterPro" id="IPR036318">
    <property type="entry name" value="FAD-bd_PCMH-like_sf"/>
</dbReference>
<keyword evidence="3" id="KW-0285">Flavoprotein</keyword>
<feature type="domain" description="FAD-binding PCMH-type" evidence="7">
    <location>
        <begin position="247"/>
        <end position="424"/>
    </location>
</feature>
<name>A0AAP0IHN1_9MAGN</name>
<organism evidence="8 9">
    <name type="scientific">Stephania yunnanensis</name>
    <dbReference type="NCBI Taxonomy" id="152371"/>
    <lineage>
        <taxon>Eukaryota</taxon>
        <taxon>Viridiplantae</taxon>
        <taxon>Streptophyta</taxon>
        <taxon>Embryophyta</taxon>
        <taxon>Tracheophyta</taxon>
        <taxon>Spermatophyta</taxon>
        <taxon>Magnoliopsida</taxon>
        <taxon>Ranunculales</taxon>
        <taxon>Menispermaceae</taxon>
        <taxon>Menispermoideae</taxon>
        <taxon>Cissampelideae</taxon>
        <taxon>Stephania</taxon>
    </lineage>
</organism>
<comment type="caution">
    <text evidence="8">The sequence shown here is derived from an EMBL/GenBank/DDBJ whole genome shotgun (WGS) entry which is preliminary data.</text>
</comment>
<evidence type="ECO:0000313" key="9">
    <source>
        <dbReference type="Proteomes" id="UP001420932"/>
    </source>
</evidence>
<evidence type="ECO:0000256" key="6">
    <source>
        <dbReference type="ARBA" id="ARBA00023180"/>
    </source>
</evidence>
<dbReference type="Pfam" id="PF08031">
    <property type="entry name" value="BBE"/>
    <property type="match status" value="1"/>
</dbReference>
<dbReference type="EMBL" id="JBBNAF010000009">
    <property type="protein sequence ID" value="KAK9115203.1"/>
    <property type="molecule type" value="Genomic_DNA"/>
</dbReference>
<evidence type="ECO:0000256" key="2">
    <source>
        <dbReference type="ARBA" id="ARBA00005466"/>
    </source>
</evidence>
<keyword evidence="4" id="KW-0732">Signal</keyword>
<gene>
    <name evidence="8" type="ORF">Syun_022000</name>
</gene>
<dbReference type="GO" id="GO:0016491">
    <property type="term" value="F:oxidoreductase activity"/>
    <property type="evidence" value="ECO:0007669"/>
    <property type="project" value="InterPro"/>
</dbReference>
<keyword evidence="5" id="KW-0274">FAD</keyword>
<dbReference type="PANTHER" id="PTHR32448">
    <property type="entry name" value="OS08G0158400 PROTEIN"/>
    <property type="match status" value="1"/>
</dbReference>
<evidence type="ECO:0000313" key="8">
    <source>
        <dbReference type="EMBL" id="KAK9115203.1"/>
    </source>
</evidence>
<reference evidence="8 9" key="1">
    <citation type="submission" date="2024-01" db="EMBL/GenBank/DDBJ databases">
        <title>Genome assemblies of Stephania.</title>
        <authorList>
            <person name="Yang L."/>
        </authorList>
    </citation>
    <scope>NUCLEOTIDE SEQUENCE [LARGE SCALE GENOMIC DNA]</scope>
    <source>
        <strain evidence="8">YNDBR</strain>
        <tissue evidence="8">Leaf</tissue>
    </source>
</reference>
<dbReference type="Pfam" id="PF01565">
    <property type="entry name" value="FAD_binding_4"/>
    <property type="match status" value="1"/>
</dbReference>
<evidence type="ECO:0000256" key="1">
    <source>
        <dbReference type="ARBA" id="ARBA00001974"/>
    </source>
</evidence>
<sequence>MNVPADDGGLLKPDVVEGTDDEVPLFFFSCFRIGGTPGLGGRRGGYSGGSELGGGYGGFGASDLGAYRETDIFRLYSVSNQKRNPFSVSDRISDDVFRDGTRSSLMIDLAELTRCIASTDLDRRGASNLLLGYMHDLQDILRQSKLKALVIDTFGNRVENLLVEKYLLACDAIDRRSPETPAKTKKELDACWTMNLKVVLHGSQVLKKLDMIRKNDIERILAEHAQLWELSPVPVNSFSQLWFISSIHPKPYIITTPLNEAHVQAIVICSRKHGFFIRIRSGGHDYEGLSYTSPLTNTPFVLLDLSNLNSIDVDIDKRTAWVQTGATIGQLYYRIAEKSPVHAFAAGACTTIGVGGHFSGGGNGFLTRKYGLSADNVVDAKIVNVNGEILSKESMGEDLFWAIRGGGGTSFGVVLSWKINLVVVPPNVTVFSVSRTLEQGATDLVHKWQYIAYKLPKDLALFASLTKANASNTTTTSTGQASFQALFLGETTELLEIMQKNFSELGLKREDCIEMSWIQSVLFFAGLPTTNVSLNAFEANILLSNFKGASDYVNQPISKTGLQGIWRNIVQMSSTSILQLQAYGGRMSEISDTSIPFPHRAGNTYKILYLVNQNGGSNDNNVEELRRLYKYMTPYVSKSPRAAYLNARDLDLGHNEMWTNYTPSYEEAKIWGSKYFKNNFDRLVKVKSRIDPDNFFRNEQSIPPSFA</sequence>
<evidence type="ECO:0000259" key="7">
    <source>
        <dbReference type="PROSITE" id="PS51387"/>
    </source>
</evidence>
<comment type="cofactor">
    <cofactor evidence="1">
        <name>FAD</name>
        <dbReference type="ChEBI" id="CHEBI:57692"/>
    </cofactor>
</comment>
<dbReference type="InterPro" id="IPR016169">
    <property type="entry name" value="FAD-bd_PCMH_sub2"/>
</dbReference>
<comment type="similarity">
    <text evidence="2">Belongs to the oxygen-dependent FAD-linked oxidoreductase family.</text>
</comment>
<dbReference type="InterPro" id="IPR016166">
    <property type="entry name" value="FAD-bd_PCMH"/>
</dbReference>
<dbReference type="InterPro" id="IPR006094">
    <property type="entry name" value="Oxid_FAD_bind_N"/>
</dbReference>
<keyword evidence="9" id="KW-1185">Reference proteome</keyword>
<accession>A0AAP0IHN1</accession>
<proteinExistence type="inferred from homology"/>
<dbReference type="PROSITE" id="PS51387">
    <property type="entry name" value="FAD_PCMH"/>
    <property type="match status" value="1"/>
</dbReference>
<keyword evidence="6" id="KW-0325">Glycoprotein</keyword>
<dbReference type="Gene3D" id="3.40.462.20">
    <property type="match status" value="1"/>
</dbReference>
<evidence type="ECO:0000256" key="3">
    <source>
        <dbReference type="ARBA" id="ARBA00022630"/>
    </source>
</evidence>
<evidence type="ECO:0000256" key="4">
    <source>
        <dbReference type="ARBA" id="ARBA00022729"/>
    </source>
</evidence>
<dbReference type="AlphaFoldDB" id="A0AAP0IHN1"/>
<dbReference type="InterPro" id="IPR016167">
    <property type="entry name" value="FAD-bd_PCMH_sub1"/>
</dbReference>
<dbReference type="Proteomes" id="UP001420932">
    <property type="component" value="Unassembled WGS sequence"/>
</dbReference>
<dbReference type="Gene3D" id="3.30.465.10">
    <property type="match status" value="1"/>
</dbReference>
<dbReference type="InterPro" id="IPR012951">
    <property type="entry name" value="BBE"/>
</dbReference>
<protein>
    <recommendedName>
        <fullName evidence="7">FAD-binding PCMH-type domain-containing protein</fullName>
    </recommendedName>
</protein>
<dbReference type="SUPFAM" id="SSF56176">
    <property type="entry name" value="FAD-binding/transporter-associated domain-like"/>
    <property type="match status" value="1"/>
</dbReference>
<dbReference type="Gene3D" id="3.30.43.10">
    <property type="entry name" value="Uridine Diphospho-n-acetylenolpyruvylglucosamine Reductase, domain 2"/>
    <property type="match status" value="1"/>
</dbReference>
<dbReference type="GO" id="GO:0071949">
    <property type="term" value="F:FAD binding"/>
    <property type="evidence" value="ECO:0007669"/>
    <property type="project" value="InterPro"/>
</dbReference>
<evidence type="ECO:0000256" key="5">
    <source>
        <dbReference type="ARBA" id="ARBA00022827"/>
    </source>
</evidence>